<dbReference type="EMBL" id="UOFP01000267">
    <property type="protein sequence ID" value="VAW89381.1"/>
    <property type="molecule type" value="Genomic_DNA"/>
</dbReference>
<evidence type="ECO:0000256" key="1">
    <source>
        <dbReference type="ARBA" id="ARBA00022729"/>
    </source>
</evidence>
<evidence type="ECO:0000256" key="2">
    <source>
        <dbReference type="ARBA" id="ARBA00023136"/>
    </source>
</evidence>
<evidence type="ECO:0000256" key="3">
    <source>
        <dbReference type="ARBA" id="ARBA00023237"/>
    </source>
</evidence>
<dbReference type="Pfam" id="PF13360">
    <property type="entry name" value="PQQ_2"/>
    <property type="match status" value="1"/>
</dbReference>
<protein>
    <submittedName>
        <fullName evidence="5">Outer membrane beta-barrel assembly protein BamB</fullName>
    </submittedName>
</protein>
<dbReference type="PANTHER" id="PTHR34512">
    <property type="entry name" value="CELL SURFACE PROTEIN"/>
    <property type="match status" value="1"/>
</dbReference>
<organism evidence="5">
    <name type="scientific">hydrothermal vent metagenome</name>
    <dbReference type="NCBI Taxonomy" id="652676"/>
    <lineage>
        <taxon>unclassified sequences</taxon>
        <taxon>metagenomes</taxon>
        <taxon>ecological metagenomes</taxon>
    </lineage>
</organism>
<dbReference type="InterPro" id="IPR015943">
    <property type="entry name" value="WD40/YVTN_repeat-like_dom_sf"/>
</dbReference>
<dbReference type="InterPro" id="IPR017687">
    <property type="entry name" value="BamB"/>
</dbReference>
<dbReference type="Gene3D" id="2.130.10.10">
    <property type="entry name" value="YVTN repeat-like/Quinoprotein amine dehydrogenase"/>
    <property type="match status" value="1"/>
</dbReference>
<gene>
    <name evidence="5" type="ORF">MNBD_GAMMA18-717</name>
</gene>
<reference evidence="5" key="1">
    <citation type="submission" date="2018-06" db="EMBL/GenBank/DDBJ databases">
        <authorList>
            <person name="Zhirakovskaya E."/>
        </authorList>
    </citation>
    <scope>NUCLEOTIDE SEQUENCE</scope>
</reference>
<accession>A0A3B0ZCU0</accession>
<feature type="domain" description="Pyrrolo-quinoline quinone repeat" evidence="4">
    <location>
        <begin position="88"/>
        <end position="318"/>
    </location>
</feature>
<dbReference type="PANTHER" id="PTHR34512:SF30">
    <property type="entry name" value="OUTER MEMBRANE PROTEIN ASSEMBLY FACTOR BAMB"/>
    <property type="match status" value="1"/>
</dbReference>
<dbReference type="SMART" id="SM00564">
    <property type="entry name" value="PQQ"/>
    <property type="match status" value="7"/>
</dbReference>
<dbReference type="InterPro" id="IPR002372">
    <property type="entry name" value="PQQ_rpt_dom"/>
</dbReference>
<evidence type="ECO:0000259" key="4">
    <source>
        <dbReference type="Pfam" id="PF13360"/>
    </source>
</evidence>
<evidence type="ECO:0000313" key="5">
    <source>
        <dbReference type="EMBL" id="VAW89381.1"/>
    </source>
</evidence>
<keyword evidence="2" id="KW-0472">Membrane</keyword>
<dbReference type="InterPro" id="IPR011047">
    <property type="entry name" value="Quinoprotein_ADH-like_sf"/>
</dbReference>
<keyword evidence="1" id="KW-0732">Signal</keyword>
<dbReference type="InterPro" id="IPR018391">
    <property type="entry name" value="PQQ_b-propeller_rpt"/>
</dbReference>
<name>A0A3B0ZCU0_9ZZZZ</name>
<sequence>MQVYNLLKSLKQARYIVLLLVVVITLPGALAAKKSPQQLQQEMLTEFDNRLAIEPHWSKRISVSLGKRFIKLQSVQGDDVLYSADWRGAVYAIDSVSGETLWQHQVDEIVSGGLTLASGLLLLGTSEGRLIALNSTDGTEVWRSQLSSEILSAPLLADGHVVVHSNDGYVYGLSASDGEQLWAYQYKVPALTLRGTSTPIYAGGLVLVGLDNGKLVALDIQSGSVRWLQTVAVPKGRSELQRMVDIDATPIKAGNAVYVVSYQGRVAALDIATGRVIWIREFSSFDGMAADSESLYVSDAEGHVSAINQATGATLWTQRKLAGLELTRPLINKGVLIIAADDGYLYWLATESGELLSRSAVKELAARLQGMEWDLWDDYDRSALPDFYDEDIGINVAPQQLNDGSLLVLDNLGYLTRFSH</sequence>
<dbReference type="HAMAP" id="MF_00923">
    <property type="entry name" value="OM_assembly_BamB"/>
    <property type="match status" value="1"/>
</dbReference>
<dbReference type="NCBIfam" id="TIGR03300">
    <property type="entry name" value="assembly_YfgL"/>
    <property type="match status" value="1"/>
</dbReference>
<proteinExistence type="inferred from homology"/>
<keyword evidence="3" id="KW-0998">Cell outer membrane</keyword>
<dbReference type="AlphaFoldDB" id="A0A3B0ZCU0"/>
<dbReference type="SUPFAM" id="SSF50998">
    <property type="entry name" value="Quinoprotein alcohol dehydrogenase-like"/>
    <property type="match status" value="1"/>
</dbReference>